<evidence type="ECO:0000259" key="2">
    <source>
        <dbReference type="SMART" id="SM00360"/>
    </source>
</evidence>
<reference evidence="3" key="1">
    <citation type="submission" date="2012-04" db="EMBL/GenBank/DDBJ databases">
        <title>The Genome Sequence of Loa loa.</title>
        <authorList>
            <consortium name="The Broad Institute Genome Sequencing Platform"/>
            <consortium name="Broad Institute Genome Sequencing Center for Infectious Disease"/>
            <person name="Nutman T.B."/>
            <person name="Fink D.L."/>
            <person name="Russ C."/>
            <person name="Young S."/>
            <person name="Zeng Q."/>
            <person name="Gargeya S."/>
            <person name="Alvarado L."/>
            <person name="Berlin A."/>
            <person name="Chapman S.B."/>
            <person name="Chen Z."/>
            <person name="Freedman E."/>
            <person name="Gellesch M."/>
            <person name="Goldberg J."/>
            <person name="Griggs A."/>
            <person name="Gujja S."/>
            <person name="Heilman E.R."/>
            <person name="Heiman D."/>
            <person name="Howarth C."/>
            <person name="Mehta T."/>
            <person name="Neiman D."/>
            <person name="Pearson M."/>
            <person name="Roberts A."/>
            <person name="Saif S."/>
            <person name="Shea T."/>
            <person name="Shenoy N."/>
            <person name="Sisk P."/>
            <person name="Stolte C."/>
            <person name="Sykes S."/>
            <person name="White J."/>
            <person name="Yandava C."/>
            <person name="Haas B."/>
            <person name="Henn M.R."/>
            <person name="Nusbaum C."/>
            <person name="Birren B."/>
        </authorList>
    </citation>
    <scope>NUCLEOTIDE SEQUENCE [LARGE SCALE GENOMIC DNA]</scope>
</reference>
<feature type="domain" description="RRM" evidence="2">
    <location>
        <begin position="145"/>
        <end position="221"/>
    </location>
</feature>
<feature type="region of interest" description="Disordered" evidence="1">
    <location>
        <begin position="400"/>
        <end position="677"/>
    </location>
</feature>
<feature type="compositionally biased region" description="Basic and acidic residues" evidence="1">
    <location>
        <begin position="638"/>
        <end position="660"/>
    </location>
</feature>
<dbReference type="SUPFAM" id="SSF54928">
    <property type="entry name" value="RNA-binding domain, RBD"/>
    <property type="match status" value="2"/>
</dbReference>
<dbReference type="SMART" id="SM00360">
    <property type="entry name" value="RRM"/>
    <property type="match status" value="2"/>
</dbReference>
<feature type="compositionally biased region" description="Basic residues" evidence="1">
    <location>
        <begin position="500"/>
        <end position="511"/>
    </location>
</feature>
<dbReference type="PANTHER" id="PTHR32343:SF22">
    <property type="entry name" value="LD29830P"/>
    <property type="match status" value="1"/>
</dbReference>
<dbReference type="Gene3D" id="3.30.70.330">
    <property type="match status" value="2"/>
</dbReference>
<name>A0A1I7VGY7_LOALO</name>
<evidence type="ECO:0000313" key="4">
    <source>
        <dbReference type="WBParaSite" id="EN70_2434"/>
    </source>
</evidence>
<accession>A0A1I7VGY7</accession>
<organism evidence="3 4">
    <name type="scientific">Loa loa</name>
    <name type="common">Eye worm</name>
    <name type="synonym">Filaria loa</name>
    <dbReference type="NCBI Taxonomy" id="7209"/>
    <lineage>
        <taxon>Eukaryota</taxon>
        <taxon>Metazoa</taxon>
        <taxon>Ecdysozoa</taxon>
        <taxon>Nematoda</taxon>
        <taxon>Chromadorea</taxon>
        <taxon>Rhabditida</taxon>
        <taxon>Spirurina</taxon>
        <taxon>Spiruromorpha</taxon>
        <taxon>Filarioidea</taxon>
        <taxon>Onchocercidae</taxon>
        <taxon>Loa</taxon>
    </lineage>
</organism>
<proteinExistence type="predicted"/>
<dbReference type="eggNOG" id="KOG4676">
    <property type="taxonomic scope" value="Eukaryota"/>
</dbReference>
<evidence type="ECO:0000313" key="3">
    <source>
        <dbReference type="Proteomes" id="UP000095285"/>
    </source>
</evidence>
<sequence>MSQPLRNLSTKRRSTIIESNDKGFVSNWTGHTVSKRLNIANVTIQQGRSGILIHICQSTFCGHHFIAQRPEKGVDREVLCNNVKDWIGYVLGGEYLRCGYCSDSEVVLFVLLNTACQRIRCLSATTLGLSQLLRAMGADEPRFRVLHVSNISMTATREQIYQLFAFIGRIDEFKIYPSDNHPQLSTFTQKFAYVKFEDQKSVEVAQHLTNTVFIDRALVCIPSISDTIPDEDTALKTGGPAWPGQRQLPPNVVNQIKDLGDGQQMLLTVDPTLAALGLPPYPTLSANTEASKVEEIRRTIYVGNIPKDCGGEEVMKFFNDNIGEVMYLRMTSGTENLPCAYAYVEFTNQPTVPIALQNNGIEFKGRCLRIQHSRVAIIKPERKTADMALQEVEEAIRVNQNPDKAANALRMDRSYSPLRRSGSPRRHRSRSSSRRRRSRSRSKSRRRHRSKSKDRRSRSRSRERRRCSHSRHRRLSRSKDRKEKDKEKDRRDKEKEKEKKERKRSRSRTPHKKDDRRERDKDKDKKEKDRESSSWRDRERNNRNEKNDKKEEKDHDKGKKNSRKEKEREKSSRKSENKSNSVKAEVKLQIEHGESMEVDHSEQVTASDETAMRERLMEKVLARNGPKKGESADVEMVDTDKQKTEQESKRSSSIDGESLRKKSRKRSKSSSSSSHSE</sequence>
<dbReference type="InterPro" id="IPR000504">
    <property type="entry name" value="RRM_dom"/>
</dbReference>
<feature type="compositionally biased region" description="Basic and acidic residues" evidence="1">
    <location>
        <begin position="477"/>
        <end position="499"/>
    </location>
</feature>
<dbReference type="STRING" id="7209.A0A1I7VGY7"/>
<dbReference type="Proteomes" id="UP000095285">
    <property type="component" value="Unassembled WGS sequence"/>
</dbReference>
<dbReference type="GO" id="GO:0005654">
    <property type="term" value="C:nucleoplasm"/>
    <property type="evidence" value="ECO:0007669"/>
    <property type="project" value="TreeGrafter"/>
</dbReference>
<dbReference type="AlphaFoldDB" id="A0A1I7VGY7"/>
<dbReference type="InterPro" id="IPR035979">
    <property type="entry name" value="RBD_domain_sf"/>
</dbReference>
<feature type="compositionally biased region" description="Basic and acidic residues" evidence="1">
    <location>
        <begin position="610"/>
        <end position="631"/>
    </location>
</feature>
<keyword evidence="3" id="KW-1185">Reference proteome</keyword>
<dbReference type="Pfam" id="PF00076">
    <property type="entry name" value="RRM_1"/>
    <property type="match status" value="2"/>
</dbReference>
<dbReference type="GO" id="GO:0003723">
    <property type="term" value="F:RNA binding"/>
    <property type="evidence" value="ECO:0007669"/>
    <property type="project" value="InterPro"/>
</dbReference>
<dbReference type="CDD" id="cd12259">
    <property type="entry name" value="RRM_SRSF11_SREK1"/>
    <property type="match status" value="1"/>
</dbReference>
<feature type="domain" description="RRM" evidence="2">
    <location>
        <begin position="299"/>
        <end position="371"/>
    </location>
</feature>
<dbReference type="WBParaSite" id="EN70_2434">
    <property type="protein sequence ID" value="EN70_2434"/>
    <property type="gene ID" value="EN70_2434"/>
</dbReference>
<dbReference type="PANTHER" id="PTHR32343">
    <property type="entry name" value="SERINE/ARGININE-RICH SPLICING FACTOR"/>
    <property type="match status" value="1"/>
</dbReference>
<reference evidence="4" key="2">
    <citation type="submission" date="2016-11" db="UniProtKB">
        <authorList>
            <consortium name="WormBaseParasite"/>
        </authorList>
    </citation>
    <scope>IDENTIFICATION</scope>
</reference>
<feature type="compositionally biased region" description="Basic and acidic residues" evidence="1">
    <location>
        <begin position="512"/>
        <end position="577"/>
    </location>
</feature>
<evidence type="ECO:0000256" key="1">
    <source>
        <dbReference type="SAM" id="MobiDB-lite"/>
    </source>
</evidence>
<protein>
    <submittedName>
        <fullName evidence="4">Splicing factor</fullName>
    </submittedName>
</protein>
<dbReference type="InterPro" id="IPR012677">
    <property type="entry name" value="Nucleotide-bd_a/b_plait_sf"/>
</dbReference>
<feature type="compositionally biased region" description="Basic residues" evidence="1">
    <location>
        <begin position="422"/>
        <end position="476"/>
    </location>
</feature>
<feature type="compositionally biased region" description="Basic and acidic residues" evidence="1">
    <location>
        <begin position="584"/>
        <end position="602"/>
    </location>
</feature>